<comment type="caution">
    <text evidence="2">The sequence shown here is derived from an EMBL/GenBank/DDBJ whole genome shotgun (WGS) entry which is preliminary data.</text>
</comment>
<accession>A0AAD7NQU8</accession>
<feature type="region of interest" description="Disordered" evidence="1">
    <location>
        <begin position="1"/>
        <end position="232"/>
    </location>
</feature>
<proteinExistence type="predicted"/>
<evidence type="ECO:0000256" key="1">
    <source>
        <dbReference type="SAM" id="MobiDB-lite"/>
    </source>
</evidence>
<organism evidence="2 3">
    <name type="scientific">Mycena maculata</name>
    <dbReference type="NCBI Taxonomy" id="230809"/>
    <lineage>
        <taxon>Eukaryota</taxon>
        <taxon>Fungi</taxon>
        <taxon>Dikarya</taxon>
        <taxon>Basidiomycota</taxon>
        <taxon>Agaricomycotina</taxon>
        <taxon>Agaricomycetes</taxon>
        <taxon>Agaricomycetidae</taxon>
        <taxon>Agaricales</taxon>
        <taxon>Marasmiineae</taxon>
        <taxon>Mycenaceae</taxon>
        <taxon>Mycena</taxon>
    </lineage>
</organism>
<dbReference type="EMBL" id="JARJLG010000021">
    <property type="protein sequence ID" value="KAJ7771286.1"/>
    <property type="molecule type" value="Genomic_DNA"/>
</dbReference>
<feature type="compositionally biased region" description="Basic residues" evidence="1">
    <location>
        <begin position="170"/>
        <end position="183"/>
    </location>
</feature>
<evidence type="ECO:0000313" key="3">
    <source>
        <dbReference type="Proteomes" id="UP001215280"/>
    </source>
</evidence>
<feature type="compositionally biased region" description="Basic and acidic residues" evidence="1">
    <location>
        <begin position="36"/>
        <end position="49"/>
    </location>
</feature>
<sequence length="232" mass="25781">MPIARPWSGDTSSRALESGPSRPTRRRRQRVAHQSRPTDAHRVTLERGHLVKSAGKRSDSAHPTTTTTCGAPKQAHGCPSRDLGAGTLRQERWKAVRLGPPDDDNNAHGCPSRDLGAGTPRQERWKAVRLGPPDDDNNVWRTKAGPRMPIARPWSGDTSSRALESGPTRPTRRRRQRMAHQSRPRMPIATLERGHLVKSAGKRSDSAHPTQRRMDPSTVPSPPTRFTKVPWT</sequence>
<feature type="compositionally biased region" description="Basic residues" evidence="1">
    <location>
        <begin position="23"/>
        <end position="33"/>
    </location>
</feature>
<protein>
    <submittedName>
        <fullName evidence="2">Uncharacterized protein</fullName>
    </submittedName>
</protein>
<name>A0AAD7NQU8_9AGAR</name>
<gene>
    <name evidence="2" type="ORF">DFH07DRAFT_768257</name>
</gene>
<reference evidence="2" key="1">
    <citation type="submission" date="2023-03" db="EMBL/GenBank/DDBJ databases">
        <title>Massive genome expansion in bonnet fungi (Mycena s.s.) driven by repeated elements and novel gene families across ecological guilds.</title>
        <authorList>
            <consortium name="Lawrence Berkeley National Laboratory"/>
            <person name="Harder C.B."/>
            <person name="Miyauchi S."/>
            <person name="Viragh M."/>
            <person name="Kuo A."/>
            <person name="Thoen E."/>
            <person name="Andreopoulos B."/>
            <person name="Lu D."/>
            <person name="Skrede I."/>
            <person name="Drula E."/>
            <person name="Henrissat B."/>
            <person name="Morin E."/>
            <person name="Kohler A."/>
            <person name="Barry K."/>
            <person name="LaButti K."/>
            <person name="Morin E."/>
            <person name="Salamov A."/>
            <person name="Lipzen A."/>
            <person name="Mereny Z."/>
            <person name="Hegedus B."/>
            <person name="Baldrian P."/>
            <person name="Stursova M."/>
            <person name="Weitz H."/>
            <person name="Taylor A."/>
            <person name="Grigoriev I.V."/>
            <person name="Nagy L.G."/>
            <person name="Martin F."/>
            <person name="Kauserud H."/>
        </authorList>
    </citation>
    <scope>NUCLEOTIDE SEQUENCE</scope>
    <source>
        <strain evidence="2">CBHHK188m</strain>
    </source>
</reference>
<evidence type="ECO:0000313" key="2">
    <source>
        <dbReference type="EMBL" id="KAJ7771286.1"/>
    </source>
</evidence>
<dbReference type="Proteomes" id="UP001215280">
    <property type="component" value="Unassembled WGS sequence"/>
</dbReference>
<dbReference type="AlphaFoldDB" id="A0AAD7NQU8"/>
<keyword evidence="3" id="KW-1185">Reference proteome</keyword>